<dbReference type="KEGG" id="hfl:PUV54_01505"/>
<organism evidence="1 2">
    <name type="scientific">Hyphococcus flavus</name>
    <dbReference type="NCBI Taxonomy" id="1866326"/>
    <lineage>
        <taxon>Bacteria</taxon>
        <taxon>Pseudomonadati</taxon>
        <taxon>Pseudomonadota</taxon>
        <taxon>Alphaproteobacteria</taxon>
        <taxon>Parvularculales</taxon>
        <taxon>Parvularculaceae</taxon>
        <taxon>Hyphococcus</taxon>
    </lineage>
</organism>
<dbReference type="Proteomes" id="UP001214043">
    <property type="component" value="Chromosome"/>
</dbReference>
<keyword evidence="2" id="KW-1185">Reference proteome</keyword>
<accession>A0AAE9ZFC1</accession>
<proteinExistence type="predicted"/>
<reference evidence="1" key="1">
    <citation type="submission" date="2023-02" db="EMBL/GenBank/DDBJ databases">
        <title>Genome sequence of Hyphococcus flavus.</title>
        <authorList>
            <person name="Rong J.-C."/>
            <person name="Zhao Q."/>
            <person name="Yi M."/>
            <person name="Wu J.-Y."/>
        </authorList>
    </citation>
    <scope>NUCLEOTIDE SEQUENCE</scope>
    <source>
        <strain evidence="1">MCCC 1K03223</strain>
    </source>
</reference>
<dbReference type="RefSeq" id="WP_274493750.1">
    <property type="nucleotide sequence ID" value="NZ_CP118166.1"/>
</dbReference>
<gene>
    <name evidence="1" type="ORF">PUV54_01505</name>
</gene>
<name>A0AAE9ZFC1_9PROT</name>
<dbReference type="AlphaFoldDB" id="A0AAE9ZFC1"/>
<sequence>MRSFDVFESELAAYEIATKSTALRKLVPQLYRSRIASIEVIDINGQSVTSEYFRGLNYELEFINKPFQKFGTLSWDDTRNLREIFFKESITHLSDASIAGDVNSPKIIDFAVQEYEIWHE</sequence>
<evidence type="ECO:0000313" key="1">
    <source>
        <dbReference type="EMBL" id="WDI31863.1"/>
    </source>
</evidence>
<protein>
    <submittedName>
        <fullName evidence="1">Uncharacterized protein</fullName>
    </submittedName>
</protein>
<dbReference type="EMBL" id="CP118166">
    <property type="protein sequence ID" value="WDI31863.1"/>
    <property type="molecule type" value="Genomic_DNA"/>
</dbReference>
<evidence type="ECO:0000313" key="2">
    <source>
        <dbReference type="Proteomes" id="UP001214043"/>
    </source>
</evidence>